<evidence type="ECO:0008006" key="3">
    <source>
        <dbReference type="Google" id="ProtNLM"/>
    </source>
</evidence>
<dbReference type="InterPro" id="IPR027417">
    <property type="entry name" value="P-loop_NTPase"/>
</dbReference>
<dbReference type="GeneID" id="9674416"/>
<dbReference type="InParanoid" id="C7ZHZ7"/>
<proteinExistence type="predicted"/>
<dbReference type="Gene3D" id="3.40.50.300">
    <property type="entry name" value="P-loop containing nucleotide triphosphate hydrolases"/>
    <property type="match status" value="1"/>
</dbReference>
<dbReference type="eggNOG" id="KOG1802">
    <property type="taxonomic scope" value="Eukaryota"/>
</dbReference>
<dbReference type="VEuPathDB" id="FungiDB:NECHADRAFT_52518"/>
<feature type="non-terminal residue" evidence="1">
    <location>
        <position position="723"/>
    </location>
</feature>
<feature type="non-terminal residue" evidence="1">
    <location>
        <position position="1"/>
    </location>
</feature>
<dbReference type="HOGENOM" id="CLU_007214_0_0_1"/>
<reference evidence="1 2" key="1">
    <citation type="journal article" date="2009" name="PLoS Genet.">
        <title>The genome of Nectria haematococca: contribution of supernumerary chromosomes to gene expansion.</title>
        <authorList>
            <person name="Coleman J.J."/>
            <person name="Rounsley S.D."/>
            <person name="Rodriguez-Carres M."/>
            <person name="Kuo A."/>
            <person name="Wasmann C.C."/>
            <person name="Grimwood J."/>
            <person name="Schmutz J."/>
            <person name="Taga M."/>
            <person name="White G.J."/>
            <person name="Zhou S."/>
            <person name="Schwartz D.C."/>
            <person name="Freitag M."/>
            <person name="Ma L.J."/>
            <person name="Danchin E.G."/>
            <person name="Henrissat B."/>
            <person name="Coutinho P.M."/>
            <person name="Nelson D.R."/>
            <person name="Straney D."/>
            <person name="Napoli C.A."/>
            <person name="Barker B.M."/>
            <person name="Gribskov M."/>
            <person name="Rep M."/>
            <person name="Kroken S."/>
            <person name="Molnar I."/>
            <person name="Rensing C."/>
            <person name="Kennell J.C."/>
            <person name="Zamora J."/>
            <person name="Farman M.L."/>
            <person name="Selker E.U."/>
            <person name="Salamov A."/>
            <person name="Shapiro H."/>
            <person name="Pangilinan J."/>
            <person name="Lindquist E."/>
            <person name="Lamers C."/>
            <person name="Grigoriev I.V."/>
            <person name="Geiser D.M."/>
            <person name="Covert S.F."/>
            <person name="Temporini E."/>
            <person name="Vanetten H.D."/>
        </authorList>
    </citation>
    <scope>NUCLEOTIDE SEQUENCE [LARGE SCALE GENOMIC DNA]</scope>
    <source>
        <strain evidence="2">ATCC MYA-4622 / CBS 123669 / FGSC 9596 / NRRL 45880 / 77-13-4</strain>
    </source>
</reference>
<dbReference type="Proteomes" id="UP000005206">
    <property type="component" value="Chromosome 11"/>
</dbReference>
<name>C7ZHZ7_FUSV7</name>
<dbReference type="AlphaFoldDB" id="C7ZHZ7"/>
<keyword evidence="2" id="KW-1185">Reference proteome</keyword>
<dbReference type="EMBL" id="GG698929">
    <property type="protein sequence ID" value="EEU36367.1"/>
    <property type="molecule type" value="Genomic_DNA"/>
</dbReference>
<dbReference type="OMA" id="ANMNRAD"/>
<dbReference type="KEGG" id="nhe:NECHADRAFT_52518"/>
<dbReference type="OrthoDB" id="6513042at2759"/>
<dbReference type="SUPFAM" id="SSF52540">
    <property type="entry name" value="P-loop containing nucleoside triphosphate hydrolases"/>
    <property type="match status" value="1"/>
</dbReference>
<evidence type="ECO:0000313" key="2">
    <source>
        <dbReference type="Proteomes" id="UP000005206"/>
    </source>
</evidence>
<dbReference type="RefSeq" id="XP_003042080.1">
    <property type="nucleotide sequence ID" value="XM_003042034.1"/>
</dbReference>
<gene>
    <name evidence="1" type="ORF">NECHADRAFT_52518</name>
</gene>
<organism evidence="1 2">
    <name type="scientific">Fusarium vanettenii (strain ATCC MYA-4622 / CBS 123669 / FGSC 9596 / NRRL 45880 / 77-13-4)</name>
    <name type="common">Fusarium solani subsp. pisi</name>
    <dbReference type="NCBI Taxonomy" id="660122"/>
    <lineage>
        <taxon>Eukaryota</taxon>
        <taxon>Fungi</taxon>
        <taxon>Dikarya</taxon>
        <taxon>Ascomycota</taxon>
        <taxon>Pezizomycotina</taxon>
        <taxon>Sordariomycetes</taxon>
        <taxon>Hypocreomycetidae</taxon>
        <taxon>Hypocreales</taxon>
        <taxon>Nectriaceae</taxon>
        <taxon>Fusarium</taxon>
        <taxon>Fusarium solani species complex</taxon>
        <taxon>Fusarium vanettenii</taxon>
    </lineage>
</organism>
<protein>
    <recommendedName>
        <fullName evidence="3">DNA2/NAM7 helicase helicase domain-containing protein</fullName>
    </recommendedName>
</protein>
<accession>C7ZHZ7</accession>
<evidence type="ECO:0000313" key="1">
    <source>
        <dbReference type="EMBL" id="EEU36367.1"/>
    </source>
</evidence>
<sequence>MDLTDSLSSLDESGPVIASGKRLALSTKLRSKFFLVAPADADPWFGFTLDFPLGQDQAANEDSGFGIRHEGKASGDAVVPVDNHRLTIRFPRGGFQTIVEDATLPLMNRFPNAKRRDHGMTVLKVVIGDASVSIQGFGYPFANVDDLEVEGWVNNKPIVDGHTLIDILRSKRFVFVLPKPVAAAAHTFNPDRLPAPFSYPYGPNQEWNLPLYRALIAQNKGHRFIPAFRHPDDLSHITSVVQAAVQDVLWIDDAVNEILAIRFPAYFVSPETSASEPRAVEGIKQFYIVVALTPQFRTEYDSAWRRLIKAEGFRVRLFNSHESLSPHETWNCKIVEYPSNLSALKPHPVRKHELVLCARRPTRDEFQKKQPYEVKMFPDRNGFYDWMVKPDPRSTNAPPMLRALPSINFLDIEDKAYANAIVAEALPQDQARFRGYLSNRPLGLAAATLAMHAKLGKILCSAPTNVAVDNFASRLDTRTRTVVERYNRGLQGGQPRRRHTFVVRAYRPEHESVAFKRLLQDSRISDGAAPKPFARRPSKWRLHLSCAFWLLVLLRSPAVRGLHPDDSPVLHEMQQAIHDHDSTVLLRDVATGAITWEQFKEADGYTRAMTVANDLLAYIPDQADLLVARGVSIDEAANMHRADLYCVWGNTLLPCFLFGDPKQLSPTVMTNSEQHKAVLHRDDEGDVDMESEQNPVGFLNRFAMDGKISALQYLQGNGIPVYR</sequence>